<evidence type="ECO:0000256" key="7">
    <source>
        <dbReference type="ARBA" id="ARBA00023114"/>
    </source>
</evidence>
<protein>
    <submittedName>
        <fullName evidence="13">OmpA family protein</fullName>
    </submittedName>
</protein>
<dbReference type="InterPro" id="IPR006664">
    <property type="entry name" value="OMP_bac"/>
</dbReference>
<evidence type="ECO:0000313" key="14">
    <source>
        <dbReference type="Proteomes" id="UP000256561"/>
    </source>
</evidence>
<evidence type="ECO:0000256" key="3">
    <source>
        <dbReference type="ARBA" id="ARBA00022452"/>
    </source>
</evidence>
<name>A0A3D8M7B1_9ALTE</name>
<evidence type="ECO:0000256" key="8">
    <source>
        <dbReference type="ARBA" id="ARBA00023136"/>
    </source>
</evidence>
<dbReference type="GO" id="GO:0015288">
    <property type="term" value="F:porin activity"/>
    <property type="evidence" value="ECO:0007669"/>
    <property type="project" value="UniProtKB-KW"/>
</dbReference>
<dbReference type="InterPro" id="IPR011250">
    <property type="entry name" value="OMP/PagP_B-barrel"/>
</dbReference>
<dbReference type="RefSeq" id="WP_115593270.1">
    <property type="nucleotide sequence ID" value="NZ_QRHA01000006.1"/>
</dbReference>
<dbReference type="CDD" id="cd07185">
    <property type="entry name" value="OmpA_C-like"/>
    <property type="match status" value="1"/>
</dbReference>
<comment type="caution">
    <text evidence="13">The sequence shown here is derived from an EMBL/GenBank/DDBJ whole genome shotgun (WGS) entry which is preliminary data.</text>
</comment>
<keyword evidence="3" id="KW-1134">Transmembrane beta strand</keyword>
<evidence type="ECO:0000256" key="10">
    <source>
        <dbReference type="PROSITE-ProRule" id="PRU00473"/>
    </source>
</evidence>
<dbReference type="Proteomes" id="UP000256561">
    <property type="component" value="Unassembled WGS sequence"/>
</dbReference>
<reference evidence="14" key="1">
    <citation type="submission" date="2018-08" db="EMBL/GenBank/DDBJ databases">
        <authorList>
            <person name="Zhang J."/>
            <person name="Du Z.-J."/>
        </authorList>
    </citation>
    <scope>NUCLEOTIDE SEQUENCE [LARGE SCALE GENOMIC DNA]</scope>
    <source>
        <strain evidence="14">KCTC 52655</strain>
    </source>
</reference>
<dbReference type="GO" id="GO:0006811">
    <property type="term" value="P:monoatomic ion transport"/>
    <property type="evidence" value="ECO:0007669"/>
    <property type="project" value="UniProtKB-KW"/>
</dbReference>
<dbReference type="Gene3D" id="3.30.1330.60">
    <property type="entry name" value="OmpA-like domain"/>
    <property type="match status" value="1"/>
</dbReference>
<keyword evidence="5 11" id="KW-0732">Signal</keyword>
<dbReference type="Pfam" id="PF00691">
    <property type="entry name" value="OmpA"/>
    <property type="match status" value="1"/>
</dbReference>
<keyword evidence="9" id="KW-0998">Cell outer membrane</keyword>
<evidence type="ECO:0000256" key="4">
    <source>
        <dbReference type="ARBA" id="ARBA00022692"/>
    </source>
</evidence>
<evidence type="ECO:0000256" key="9">
    <source>
        <dbReference type="ARBA" id="ARBA00023237"/>
    </source>
</evidence>
<keyword evidence="8 10" id="KW-0472">Membrane</keyword>
<dbReference type="EMBL" id="QRHA01000006">
    <property type="protein sequence ID" value="RDV25615.1"/>
    <property type="molecule type" value="Genomic_DNA"/>
</dbReference>
<dbReference type="InterPro" id="IPR050330">
    <property type="entry name" value="Bact_OuterMem_StrucFunc"/>
</dbReference>
<feature type="domain" description="OmpA-like" evidence="12">
    <location>
        <begin position="272"/>
        <end position="390"/>
    </location>
</feature>
<dbReference type="PROSITE" id="PS51123">
    <property type="entry name" value="OMPA_2"/>
    <property type="match status" value="1"/>
</dbReference>
<dbReference type="Gene3D" id="2.40.160.20">
    <property type="match status" value="1"/>
</dbReference>
<evidence type="ECO:0000256" key="6">
    <source>
        <dbReference type="ARBA" id="ARBA00023065"/>
    </source>
</evidence>
<keyword evidence="2" id="KW-0813">Transport</keyword>
<dbReference type="PANTHER" id="PTHR30329:SF21">
    <property type="entry name" value="LIPOPROTEIN YIAD-RELATED"/>
    <property type="match status" value="1"/>
</dbReference>
<proteinExistence type="predicted"/>
<dbReference type="InterPro" id="IPR036737">
    <property type="entry name" value="OmpA-like_sf"/>
</dbReference>
<dbReference type="InterPro" id="IPR028974">
    <property type="entry name" value="TSP_type-3_rpt"/>
</dbReference>
<sequence>MNKKFKLAALSLAIMSAQSFAQTTEGPAYTSWFGGFGMLYNTDGEKVSDEGDYDNGTGFGVEYGYRFSPSWAIRAEVAGLDIDYNPANSTSDDDAGVMYGADLVYFLPNDVLYLFAGIRQLDMDDSYTQASLGIGKHWPAGDRLKFITEVAAYQDFDDSYNDYSFKVGIAYTFGNVDRSSDSDGDGVGDYKDQCPMTPAGVSVDAVGCNNDLDGDGVMNGVDQCPNTPYGTPVDSRGCALPDADGDGVVDVQDMCPDTPMGHVVDERGCTVFDEEEVSITVRVLFDNESSVVKHPDDPEIAEFAGFMKSYPDTTAVIEGHTSSPGTEEYNMWLSKKRAAAFKDVLVNMYGLEASRIETVGYGETQLLDTSSTSEAHRVNRRIEVTVTEKLKVPEEK</sequence>
<dbReference type="SUPFAM" id="SSF56925">
    <property type="entry name" value="OMPA-like"/>
    <property type="match status" value="1"/>
</dbReference>
<dbReference type="Pfam" id="PF13505">
    <property type="entry name" value="OMP_b-brl"/>
    <property type="match status" value="1"/>
</dbReference>
<dbReference type="AlphaFoldDB" id="A0A3D8M7B1"/>
<dbReference type="InterPro" id="IPR006665">
    <property type="entry name" value="OmpA-like"/>
</dbReference>
<dbReference type="SUPFAM" id="SSF103647">
    <property type="entry name" value="TSP type-3 repeat"/>
    <property type="match status" value="1"/>
</dbReference>
<gene>
    <name evidence="13" type="ORF">DXV75_10025</name>
</gene>
<comment type="subcellular location">
    <subcellularLocation>
        <location evidence="1">Cell outer membrane</location>
        <topology evidence="1">Multi-pass membrane protein</topology>
    </subcellularLocation>
</comment>
<keyword evidence="7" id="KW-0626">Porin</keyword>
<keyword evidence="6" id="KW-0406">Ion transport</keyword>
<evidence type="ECO:0000313" key="13">
    <source>
        <dbReference type="EMBL" id="RDV25615.1"/>
    </source>
</evidence>
<evidence type="ECO:0000256" key="5">
    <source>
        <dbReference type="ARBA" id="ARBA00022729"/>
    </source>
</evidence>
<accession>A0A3D8M7B1</accession>
<dbReference type="PANTHER" id="PTHR30329">
    <property type="entry name" value="STATOR ELEMENT OF FLAGELLAR MOTOR COMPLEX"/>
    <property type="match status" value="1"/>
</dbReference>
<feature type="chain" id="PRO_5017561367" evidence="11">
    <location>
        <begin position="22"/>
        <end position="396"/>
    </location>
</feature>
<dbReference type="Pfam" id="PF02412">
    <property type="entry name" value="TSP_3"/>
    <property type="match status" value="3"/>
</dbReference>
<keyword evidence="14" id="KW-1185">Reference proteome</keyword>
<organism evidence="13 14">
    <name type="scientific">Alteromonas aestuariivivens</name>
    <dbReference type="NCBI Taxonomy" id="1938339"/>
    <lineage>
        <taxon>Bacteria</taxon>
        <taxon>Pseudomonadati</taxon>
        <taxon>Pseudomonadota</taxon>
        <taxon>Gammaproteobacteria</taxon>
        <taxon>Alteromonadales</taxon>
        <taxon>Alteromonadaceae</taxon>
        <taxon>Alteromonas/Salinimonas group</taxon>
        <taxon>Alteromonas</taxon>
    </lineage>
</organism>
<keyword evidence="4" id="KW-0812">Transmembrane</keyword>
<dbReference type="GO" id="GO:0005509">
    <property type="term" value="F:calcium ion binding"/>
    <property type="evidence" value="ECO:0007669"/>
    <property type="project" value="InterPro"/>
</dbReference>
<evidence type="ECO:0000256" key="1">
    <source>
        <dbReference type="ARBA" id="ARBA00004571"/>
    </source>
</evidence>
<dbReference type="InterPro" id="IPR003367">
    <property type="entry name" value="Thrombospondin_3-like_rpt"/>
</dbReference>
<dbReference type="SUPFAM" id="SSF103088">
    <property type="entry name" value="OmpA-like"/>
    <property type="match status" value="1"/>
</dbReference>
<dbReference type="InterPro" id="IPR027385">
    <property type="entry name" value="Beta-barrel_OMP"/>
</dbReference>
<feature type="signal peptide" evidence="11">
    <location>
        <begin position="1"/>
        <end position="21"/>
    </location>
</feature>
<evidence type="ECO:0000259" key="12">
    <source>
        <dbReference type="PROSITE" id="PS51123"/>
    </source>
</evidence>
<dbReference type="GO" id="GO:0007155">
    <property type="term" value="P:cell adhesion"/>
    <property type="evidence" value="ECO:0007669"/>
    <property type="project" value="InterPro"/>
</dbReference>
<evidence type="ECO:0000256" key="11">
    <source>
        <dbReference type="SAM" id="SignalP"/>
    </source>
</evidence>
<evidence type="ECO:0000256" key="2">
    <source>
        <dbReference type="ARBA" id="ARBA00022448"/>
    </source>
</evidence>
<dbReference type="OrthoDB" id="9805832at2"/>
<dbReference type="PRINTS" id="PR01021">
    <property type="entry name" value="OMPADOMAIN"/>
</dbReference>
<dbReference type="GO" id="GO:0046930">
    <property type="term" value="C:pore complex"/>
    <property type="evidence" value="ECO:0007669"/>
    <property type="project" value="UniProtKB-KW"/>
</dbReference>
<dbReference type="GO" id="GO:0009279">
    <property type="term" value="C:cell outer membrane"/>
    <property type="evidence" value="ECO:0007669"/>
    <property type="project" value="UniProtKB-SubCell"/>
</dbReference>